<gene>
    <name evidence="4" type="ORF">E0H45_33300</name>
</gene>
<feature type="compositionally biased region" description="Basic and acidic residues" evidence="2">
    <location>
        <begin position="66"/>
        <end position="75"/>
    </location>
</feature>
<evidence type="ECO:0000256" key="2">
    <source>
        <dbReference type="SAM" id="MobiDB-lite"/>
    </source>
</evidence>
<sequence length="84" mass="9352">MRSLADELGWVTAHVFRKTTATILEESGQSPRQIADQLGHAQMTTTMDDYVGRRARNPEAASHLEQALRDIHEQGRQTPEGPAI</sequence>
<dbReference type="GO" id="GO:0003677">
    <property type="term" value="F:DNA binding"/>
    <property type="evidence" value="ECO:0007669"/>
    <property type="project" value="InterPro"/>
</dbReference>
<keyword evidence="1" id="KW-0233">DNA recombination</keyword>
<proteinExistence type="predicted"/>
<dbReference type="InterPro" id="IPR002104">
    <property type="entry name" value="Integrase_catalytic"/>
</dbReference>
<feature type="domain" description="Tyr recombinase" evidence="3">
    <location>
        <begin position="1"/>
        <end position="69"/>
    </location>
</feature>
<keyword evidence="5" id="KW-1185">Reference proteome</keyword>
<dbReference type="AlphaFoldDB" id="A0A4R0H5B5"/>
<organism evidence="4 5">
    <name type="scientific">Kribbella soli</name>
    <dbReference type="NCBI Taxonomy" id="1124743"/>
    <lineage>
        <taxon>Bacteria</taxon>
        <taxon>Bacillati</taxon>
        <taxon>Actinomycetota</taxon>
        <taxon>Actinomycetes</taxon>
        <taxon>Propionibacteriales</taxon>
        <taxon>Kribbellaceae</taxon>
        <taxon>Kribbella</taxon>
    </lineage>
</organism>
<dbReference type="GO" id="GO:0006310">
    <property type="term" value="P:DNA recombination"/>
    <property type="evidence" value="ECO:0007669"/>
    <property type="project" value="UniProtKB-KW"/>
</dbReference>
<name>A0A4R0H5B5_9ACTN</name>
<accession>A0A4R0H5B5</accession>
<dbReference type="PROSITE" id="PS51898">
    <property type="entry name" value="TYR_RECOMBINASE"/>
    <property type="match status" value="1"/>
</dbReference>
<evidence type="ECO:0000313" key="5">
    <source>
        <dbReference type="Proteomes" id="UP000292346"/>
    </source>
</evidence>
<feature type="region of interest" description="Disordered" evidence="2">
    <location>
        <begin position="60"/>
        <end position="84"/>
    </location>
</feature>
<dbReference type="SUPFAM" id="SSF56349">
    <property type="entry name" value="DNA breaking-rejoining enzymes"/>
    <property type="match status" value="1"/>
</dbReference>
<reference evidence="4 5" key="1">
    <citation type="submission" date="2019-02" db="EMBL/GenBank/DDBJ databases">
        <title>Kribbella capetownensis sp. nov. and Kribbella speibonae sp. nov., isolated from soil.</title>
        <authorList>
            <person name="Curtis S.M."/>
            <person name="Norton I."/>
            <person name="Everest G.J."/>
            <person name="Meyers P.R."/>
        </authorList>
    </citation>
    <scope>NUCLEOTIDE SEQUENCE [LARGE SCALE GENOMIC DNA]</scope>
    <source>
        <strain evidence="4 5">KCTC 29219</strain>
    </source>
</reference>
<dbReference type="Pfam" id="PF00589">
    <property type="entry name" value="Phage_integrase"/>
    <property type="match status" value="1"/>
</dbReference>
<dbReference type="EMBL" id="SJJZ01000004">
    <property type="protein sequence ID" value="TCC03980.1"/>
    <property type="molecule type" value="Genomic_DNA"/>
</dbReference>
<comment type="caution">
    <text evidence="4">The sequence shown here is derived from an EMBL/GenBank/DDBJ whole genome shotgun (WGS) entry which is preliminary data.</text>
</comment>
<protein>
    <recommendedName>
        <fullName evidence="3">Tyr recombinase domain-containing protein</fullName>
    </recommendedName>
</protein>
<dbReference type="RefSeq" id="WP_131344824.1">
    <property type="nucleotide sequence ID" value="NZ_SJJZ01000004.1"/>
</dbReference>
<dbReference type="OrthoDB" id="4326943at2"/>
<dbReference type="Gene3D" id="1.10.443.10">
    <property type="entry name" value="Intergrase catalytic core"/>
    <property type="match status" value="1"/>
</dbReference>
<evidence type="ECO:0000313" key="4">
    <source>
        <dbReference type="EMBL" id="TCC03980.1"/>
    </source>
</evidence>
<evidence type="ECO:0000259" key="3">
    <source>
        <dbReference type="PROSITE" id="PS51898"/>
    </source>
</evidence>
<dbReference type="GO" id="GO:0015074">
    <property type="term" value="P:DNA integration"/>
    <property type="evidence" value="ECO:0007669"/>
    <property type="project" value="InterPro"/>
</dbReference>
<dbReference type="InterPro" id="IPR011010">
    <property type="entry name" value="DNA_brk_join_enz"/>
</dbReference>
<dbReference type="Proteomes" id="UP000292346">
    <property type="component" value="Unassembled WGS sequence"/>
</dbReference>
<dbReference type="InterPro" id="IPR013762">
    <property type="entry name" value="Integrase-like_cat_sf"/>
</dbReference>
<evidence type="ECO:0000256" key="1">
    <source>
        <dbReference type="ARBA" id="ARBA00023172"/>
    </source>
</evidence>